<dbReference type="Proteomes" id="UP000266841">
    <property type="component" value="Unassembled WGS sequence"/>
</dbReference>
<comment type="caution">
    <text evidence="2">The sequence shown here is derived from an EMBL/GenBank/DDBJ whole genome shotgun (WGS) entry which is preliminary data.</text>
</comment>
<evidence type="ECO:0008006" key="4">
    <source>
        <dbReference type="Google" id="ProtNLM"/>
    </source>
</evidence>
<dbReference type="AlphaFoldDB" id="K0RAU6"/>
<feature type="non-terminal residue" evidence="2">
    <location>
        <position position="304"/>
    </location>
</feature>
<name>K0RAU6_THAOC</name>
<protein>
    <recommendedName>
        <fullName evidence="4">SAP domain-containing protein</fullName>
    </recommendedName>
</protein>
<sequence length="304" mass="34485">MAGSRLRVPSSPVPRTVPPSSDRPSATARARTSRGGGRRLSTKGGSGAAADRQSTENSAPSSDRPLDNKELQALLRGSKLKISGSKIELIKRLREHDESSSKPLDENSMLFHGLCVFQFDAERQGRVTKEKNVERFKSYYGIPPKTALAVYEGLRRKHNAVVVELKYFLMTLNWIKLYKTETQLSGPWGFCEDHVRAKCKEYAKLIQSLKEDKIVFDGFEEDEIHWITVDTVNFLAQAKWYDPKSHSSGLKYEFAMSIRRPNLVWMRGPLPAGEMHDGTMYRGGTKKTPMKDRDRNALYFMLPK</sequence>
<reference evidence="2 3" key="1">
    <citation type="journal article" date="2012" name="Genome Biol.">
        <title>Genome and low-iron response of an oceanic diatom adapted to chronic iron limitation.</title>
        <authorList>
            <person name="Lommer M."/>
            <person name="Specht M."/>
            <person name="Roy A.S."/>
            <person name="Kraemer L."/>
            <person name="Andreson R."/>
            <person name="Gutowska M.A."/>
            <person name="Wolf J."/>
            <person name="Bergner S.V."/>
            <person name="Schilhabel M.B."/>
            <person name="Klostermeier U.C."/>
            <person name="Beiko R.G."/>
            <person name="Rosenstiel P."/>
            <person name="Hippler M."/>
            <person name="Laroche J."/>
        </authorList>
    </citation>
    <scope>NUCLEOTIDE SEQUENCE [LARGE SCALE GENOMIC DNA]</scope>
    <source>
        <strain evidence="2 3">CCMP1005</strain>
    </source>
</reference>
<feature type="region of interest" description="Disordered" evidence="1">
    <location>
        <begin position="1"/>
        <end position="67"/>
    </location>
</feature>
<keyword evidence="3" id="KW-1185">Reference proteome</keyword>
<feature type="compositionally biased region" description="Low complexity" evidence="1">
    <location>
        <begin position="1"/>
        <end position="10"/>
    </location>
</feature>
<dbReference type="OrthoDB" id="40315at2759"/>
<proteinExistence type="predicted"/>
<feature type="compositionally biased region" description="Low complexity" evidence="1">
    <location>
        <begin position="18"/>
        <end position="30"/>
    </location>
</feature>
<gene>
    <name evidence="2" type="ORF">THAOC_35183</name>
</gene>
<dbReference type="Gene3D" id="1.10.720.30">
    <property type="entry name" value="SAP domain"/>
    <property type="match status" value="1"/>
</dbReference>
<organism evidence="2 3">
    <name type="scientific">Thalassiosira oceanica</name>
    <name type="common">Marine diatom</name>
    <dbReference type="NCBI Taxonomy" id="159749"/>
    <lineage>
        <taxon>Eukaryota</taxon>
        <taxon>Sar</taxon>
        <taxon>Stramenopiles</taxon>
        <taxon>Ochrophyta</taxon>
        <taxon>Bacillariophyta</taxon>
        <taxon>Coscinodiscophyceae</taxon>
        <taxon>Thalassiosirophycidae</taxon>
        <taxon>Thalassiosirales</taxon>
        <taxon>Thalassiosiraceae</taxon>
        <taxon>Thalassiosira</taxon>
    </lineage>
</organism>
<evidence type="ECO:0000313" key="2">
    <source>
        <dbReference type="EMBL" id="EJK46161.1"/>
    </source>
</evidence>
<accession>K0RAU6</accession>
<evidence type="ECO:0000256" key="1">
    <source>
        <dbReference type="SAM" id="MobiDB-lite"/>
    </source>
</evidence>
<dbReference type="InterPro" id="IPR036361">
    <property type="entry name" value="SAP_dom_sf"/>
</dbReference>
<dbReference type="EMBL" id="AGNL01047932">
    <property type="protein sequence ID" value="EJK46161.1"/>
    <property type="molecule type" value="Genomic_DNA"/>
</dbReference>
<evidence type="ECO:0000313" key="3">
    <source>
        <dbReference type="Proteomes" id="UP000266841"/>
    </source>
</evidence>